<dbReference type="AlphaFoldDB" id="A0A4C1VUK5"/>
<evidence type="ECO:0000313" key="1">
    <source>
        <dbReference type="EMBL" id="GBP42421.1"/>
    </source>
</evidence>
<proteinExistence type="predicted"/>
<dbReference type="Proteomes" id="UP000299102">
    <property type="component" value="Unassembled WGS sequence"/>
</dbReference>
<dbReference type="EMBL" id="BGZK01000418">
    <property type="protein sequence ID" value="GBP42421.1"/>
    <property type="molecule type" value="Genomic_DNA"/>
</dbReference>
<gene>
    <name evidence="1" type="ORF">EVAR_47714_1</name>
</gene>
<reference evidence="1 2" key="1">
    <citation type="journal article" date="2019" name="Commun. Biol.">
        <title>The bagworm genome reveals a unique fibroin gene that provides high tensile strength.</title>
        <authorList>
            <person name="Kono N."/>
            <person name="Nakamura H."/>
            <person name="Ohtoshi R."/>
            <person name="Tomita M."/>
            <person name="Numata K."/>
            <person name="Arakawa K."/>
        </authorList>
    </citation>
    <scope>NUCLEOTIDE SEQUENCE [LARGE SCALE GENOMIC DNA]</scope>
</reference>
<sequence length="229" mass="24754">MIYPPSSAPLIIIYRKLESISESRAIAQLETRGQGRMKTVKSKLKSKTGSNSINDSKITRCYMSTATQCGTGAANDRRHNRYGNIRNVHTALSGSEPTPSIADPPSLLKALQDEKLPARPPAPPQQGQDRPPSALARTPITAITDSEPRFLHTSLNFGAHKGNYPCSTTALLKHPLPRSFHFNLRDLEVKRFTMASPAPDPQLGAANDLCGRCVDDGASGLINLVASSQ</sequence>
<accession>A0A4C1VUK5</accession>
<organism evidence="1 2">
    <name type="scientific">Eumeta variegata</name>
    <name type="common">Bagworm moth</name>
    <name type="synonym">Eumeta japonica</name>
    <dbReference type="NCBI Taxonomy" id="151549"/>
    <lineage>
        <taxon>Eukaryota</taxon>
        <taxon>Metazoa</taxon>
        <taxon>Ecdysozoa</taxon>
        <taxon>Arthropoda</taxon>
        <taxon>Hexapoda</taxon>
        <taxon>Insecta</taxon>
        <taxon>Pterygota</taxon>
        <taxon>Neoptera</taxon>
        <taxon>Endopterygota</taxon>
        <taxon>Lepidoptera</taxon>
        <taxon>Glossata</taxon>
        <taxon>Ditrysia</taxon>
        <taxon>Tineoidea</taxon>
        <taxon>Psychidae</taxon>
        <taxon>Oiketicinae</taxon>
        <taxon>Eumeta</taxon>
    </lineage>
</organism>
<comment type="caution">
    <text evidence="1">The sequence shown here is derived from an EMBL/GenBank/DDBJ whole genome shotgun (WGS) entry which is preliminary data.</text>
</comment>
<keyword evidence="2" id="KW-1185">Reference proteome</keyword>
<name>A0A4C1VUK5_EUMVA</name>
<evidence type="ECO:0000313" key="2">
    <source>
        <dbReference type="Proteomes" id="UP000299102"/>
    </source>
</evidence>
<protein>
    <submittedName>
        <fullName evidence="1">Uncharacterized protein</fullName>
    </submittedName>
</protein>